<sequence length="77" mass="8525">MTAFPEASARGQYKKALRSSFSLTLSLQSSVRLTGAVKIMPTCPGYLQLRGFEWSCRIPRRCLELGDMCKRPNAGKG</sequence>
<evidence type="ECO:0000313" key="2">
    <source>
        <dbReference type="Proteomes" id="UP001497482"/>
    </source>
</evidence>
<keyword evidence="2" id="KW-1185">Reference proteome</keyword>
<protein>
    <submittedName>
        <fullName evidence="1">Uncharacterized protein</fullName>
    </submittedName>
</protein>
<accession>A0AAV2KYE8</accession>
<evidence type="ECO:0000313" key="1">
    <source>
        <dbReference type="EMBL" id="CAL1593688.1"/>
    </source>
</evidence>
<proteinExistence type="predicted"/>
<dbReference type="Proteomes" id="UP001497482">
    <property type="component" value="Chromosome 2"/>
</dbReference>
<dbReference type="AlphaFoldDB" id="A0AAV2KYE8"/>
<gene>
    <name evidence="1" type="ORF">KC01_LOCUS22737</name>
</gene>
<dbReference type="EMBL" id="OZ035824">
    <property type="protein sequence ID" value="CAL1593688.1"/>
    <property type="molecule type" value="Genomic_DNA"/>
</dbReference>
<organism evidence="1 2">
    <name type="scientific">Knipowitschia caucasica</name>
    <name type="common">Caucasian dwarf goby</name>
    <name type="synonym">Pomatoschistus caucasicus</name>
    <dbReference type="NCBI Taxonomy" id="637954"/>
    <lineage>
        <taxon>Eukaryota</taxon>
        <taxon>Metazoa</taxon>
        <taxon>Chordata</taxon>
        <taxon>Craniata</taxon>
        <taxon>Vertebrata</taxon>
        <taxon>Euteleostomi</taxon>
        <taxon>Actinopterygii</taxon>
        <taxon>Neopterygii</taxon>
        <taxon>Teleostei</taxon>
        <taxon>Neoteleostei</taxon>
        <taxon>Acanthomorphata</taxon>
        <taxon>Gobiaria</taxon>
        <taxon>Gobiiformes</taxon>
        <taxon>Gobioidei</taxon>
        <taxon>Gobiidae</taxon>
        <taxon>Gobiinae</taxon>
        <taxon>Knipowitschia</taxon>
    </lineage>
</organism>
<reference evidence="1 2" key="1">
    <citation type="submission" date="2024-04" db="EMBL/GenBank/DDBJ databases">
        <authorList>
            <person name="Waldvogel A.-M."/>
            <person name="Schoenle A."/>
        </authorList>
    </citation>
    <scope>NUCLEOTIDE SEQUENCE [LARGE SCALE GENOMIC DNA]</scope>
</reference>
<name>A0AAV2KYE8_KNICA</name>